<evidence type="ECO:0000256" key="3">
    <source>
        <dbReference type="ARBA" id="ARBA00012937"/>
    </source>
</evidence>
<dbReference type="PROSITE" id="PS50878">
    <property type="entry name" value="RT_POL"/>
    <property type="match status" value="2"/>
</dbReference>
<dbReference type="Proteomes" id="UP001274896">
    <property type="component" value="Unassembled WGS sequence"/>
</dbReference>
<dbReference type="SMART" id="SM01230">
    <property type="entry name" value="Gln-synt_C"/>
    <property type="match status" value="1"/>
</dbReference>
<dbReference type="InterPro" id="IPR027303">
    <property type="entry name" value="Gln_synth_gly_rich_site"/>
</dbReference>
<dbReference type="SUPFAM" id="SSF54368">
    <property type="entry name" value="Glutamine synthetase, N-terminal domain"/>
    <property type="match status" value="1"/>
</dbReference>
<evidence type="ECO:0000256" key="6">
    <source>
        <dbReference type="ARBA" id="ARBA00022598"/>
    </source>
</evidence>
<accession>A0AAE0UZ26</accession>
<keyword evidence="5" id="KW-0963">Cytoplasm</keyword>
<dbReference type="FunFam" id="3.30.590.10:FF:000011">
    <property type="entry name" value="Glutamine synthetase"/>
    <property type="match status" value="1"/>
</dbReference>
<name>A0AAE0UZ26_9TELE</name>
<dbReference type="InterPro" id="IPR008147">
    <property type="entry name" value="Gln_synt_N"/>
</dbReference>
<dbReference type="Pfam" id="PF00078">
    <property type="entry name" value="RVT_1"/>
    <property type="match status" value="2"/>
</dbReference>
<feature type="non-terminal residue" evidence="15">
    <location>
        <position position="1"/>
    </location>
</feature>
<dbReference type="InterPro" id="IPR008146">
    <property type="entry name" value="Gln_synth_cat_dom"/>
</dbReference>
<evidence type="ECO:0000256" key="9">
    <source>
        <dbReference type="ARBA" id="ARBA00030668"/>
    </source>
</evidence>
<evidence type="ECO:0000256" key="10">
    <source>
        <dbReference type="PROSITE-ProRule" id="PRU01330"/>
    </source>
</evidence>
<dbReference type="SUPFAM" id="SSF55931">
    <property type="entry name" value="Glutamine synthetase/guanido kinase"/>
    <property type="match status" value="1"/>
</dbReference>
<dbReference type="SUPFAM" id="SSF56219">
    <property type="entry name" value="DNase I-like"/>
    <property type="match status" value="1"/>
</dbReference>
<sequence>DSAFRAGDNDAVRTARAKLTRAIREAKRTHSQRILGHFQNSGDTWHMWQGIQSITNYRPAPPACDSDASLPDALNNFYARFEAQNDVTARKTILPKRDQALCLTTADVRKTLCRVNPRKAAGPDNIPGRVLRECAEQLADVFTDIFNISLSSAIVQTCLKTTTIIPVPKKSPASCLNDHRPIALTPIIMKCFERLVMRQIKDLLPPSLDPMQFAYHPNRYTDDAISTTLQLSLTHLENKDTYVRMLFINFSSAFNTIIPQHLTEKLSLLGINTSLCNWILDFLTGRPQSVRIGNSTSRATTLNTGASQGCVLSPLLFTLLTHDCAAMHSSNHIIKFADDTTMVGLISKNDESAYREEVQRFTAWCKDNNLSLNVEKMKEMDVDFRRAQSDHSPLNINGSNVKIVKSTKFLCVHLAEDLTWSLNTSSITRKAQQCLYFLQRLRKAHLPPLFLTTIESILSSCIAACLEIASRRHSHPRSRGHVSRNLIYPPLLSQSQTVVVGGLWNCQSAVRKADFISALASHYSFDFLALTETWIPPQNTATPAALSSAYIFSHSPRESGRGGGTVSVTSPINLFIIVIYRPPGPLGNFLDEMDTLLSVFPSDSTPLTVLGDFNLPSDKLHSSGLLALLNSFSLSFNSCPPTHKEGNVLDLVFTHPSPATDMTVTLLHISDHHLVSFSLTLPVLPKRNSQHLSLTRRNLHSISPSSVASCTLSSLPDHESFSSLPLDSATDTLLSSLSSTMDLLCPLSTIRRKNSSPAPWLSDVLRNNRRELRSAARKWKKSKLDTDLISYCTLLSKFSLDVTSAKTSFYKEKLETSAQDPRKLHNIFSSLLNPPAPPSPSSLTAEDFASFYTEKIERICQTFTSLPTSPTSHNQHSATPSLTQLSTVAAEEVLQITRSCNPTTCPLDPIPSAMLQTISPDLLPFITTVINGSLTSGHVPTAFKKARVIPILKKPALDPSDISNYRPVSLLSILSKILERVVCNQLSDYLMQNNLLDPNQSGFKAAHSTETALLAVTETLHAARSAKLSSVLILLDLSAAFDTVNHKTLLSTLRSLGICGTAWEWFASYLDGRSYQVTWKGLTSAPRRLSTGVPQGSVLGPLLFSLYTHSLGKVISSHGFSYHCYADDTQLIFSFPPSDTTTSARISACLADISSWMTAHQLKLNPSKTELLIIPGLPLNAIRPLQMIQNAAARLVFNLPKFSHTTPLLRSLHWLPVAARIRFKTLMLAYKAKNGPAPSYLKALVTSRTAPRLLRSTSTARLVPPSLREKGVAMLSTLSVSSQLNKVLRSHYLSLSQGGLCQVTYIWIDGTGEGLRSKTRTMESEPSSIEDIPEWNFEGCSSYHSETASTMILVPVSIFRDPFTLDPNKLVLCEVLKNNRKPAGPYHCGVGADRAFGRDVVECHYKACIYAGVKICGSNAEVMPSQWEFQVGPCEGIVAGDHLWMARFLLHRVCEDFGVIATLDPKPIPGNWNGSGCHTNFSTEATRAEGGLHHIEKMIEKLRAHHVQHIRISDPHGGQHNQRRLTGFHATSHLHEFSSAVDSRKASIRIPLHVHQAKCGYLEDRRPAANCDPYAVTGAIARTCLMEDEVEDLLSDLDINDLE</sequence>
<feature type="domain" description="GS beta-grasp" evidence="13">
    <location>
        <begin position="1301"/>
        <end position="1380"/>
    </location>
</feature>
<evidence type="ECO:0000256" key="4">
    <source>
        <dbReference type="ARBA" id="ARBA00021364"/>
    </source>
</evidence>
<dbReference type="Pfam" id="PF09004">
    <property type="entry name" value="ALKBH8_N"/>
    <property type="match status" value="1"/>
</dbReference>
<dbReference type="InterPro" id="IPR000477">
    <property type="entry name" value="RT_dom"/>
</dbReference>
<dbReference type="InterPro" id="IPR036691">
    <property type="entry name" value="Endo/exonu/phosph_ase_sf"/>
</dbReference>
<dbReference type="Gene3D" id="3.30.590.10">
    <property type="entry name" value="Glutamine synthetase/guanido kinase, catalytic domain"/>
    <property type="match status" value="1"/>
</dbReference>
<dbReference type="InterPro" id="IPR015095">
    <property type="entry name" value="AlkB_hom8_N"/>
</dbReference>
<protein>
    <recommendedName>
        <fullName evidence="4">Glutamine synthetase</fullName>
        <ecNumber evidence="3">6.3.1.2</ecNumber>
    </recommendedName>
    <alternativeName>
        <fullName evidence="9">Glutamate--ammonia ligase</fullName>
    </alternativeName>
</protein>
<proteinExistence type="inferred from homology"/>
<dbReference type="Gene3D" id="3.60.10.10">
    <property type="entry name" value="Endonuclease/exonuclease/phosphatase"/>
    <property type="match status" value="1"/>
</dbReference>
<dbReference type="GO" id="GO:0008168">
    <property type="term" value="F:methyltransferase activity"/>
    <property type="evidence" value="ECO:0007669"/>
    <property type="project" value="InterPro"/>
</dbReference>
<dbReference type="EC" id="6.3.1.2" evidence="3"/>
<evidence type="ECO:0000256" key="11">
    <source>
        <dbReference type="RuleBase" id="RU000384"/>
    </source>
</evidence>
<keyword evidence="16" id="KW-1185">Reference proteome</keyword>
<dbReference type="GO" id="GO:0005524">
    <property type="term" value="F:ATP binding"/>
    <property type="evidence" value="ECO:0007669"/>
    <property type="project" value="UniProtKB-KW"/>
</dbReference>
<dbReference type="Pfam" id="PF03372">
    <property type="entry name" value="Exo_endo_phos"/>
    <property type="match status" value="1"/>
</dbReference>
<evidence type="ECO:0000256" key="1">
    <source>
        <dbReference type="ARBA" id="ARBA00004496"/>
    </source>
</evidence>
<keyword evidence="7" id="KW-0547">Nucleotide-binding</keyword>
<evidence type="ECO:0000313" key="16">
    <source>
        <dbReference type="Proteomes" id="UP001274896"/>
    </source>
</evidence>
<evidence type="ECO:0000259" key="12">
    <source>
        <dbReference type="PROSITE" id="PS50878"/>
    </source>
</evidence>
<dbReference type="CDD" id="cd01650">
    <property type="entry name" value="RT_nLTR_like"/>
    <property type="match status" value="2"/>
</dbReference>
<keyword evidence="6" id="KW-0436">Ligase</keyword>
<comment type="similarity">
    <text evidence="2 10 11">Belongs to the glutamine synthetase family.</text>
</comment>
<evidence type="ECO:0000313" key="15">
    <source>
        <dbReference type="EMBL" id="KAK3524134.1"/>
    </source>
</evidence>
<dbReference type="GO" id="GO:0004356">
    <property type="term" value="F:glutamine synthetase activity"/>
    <property type="evidence" value="ECO:0007669"/>
    <property type="project" value="UniProtKB-EC"/>
</dbReference>
<dbReference type="InterPro" id="IPR036651">
    <property type="entry name" value="Gln_synt_N_sf"/>
</dbReference>
<dbReference type="InterPro" id="IPR014746">
    <property type="entry name" value="Gln_synth/guanido_kin_cat_dom"/>
</dbReference>
<comment type="subcellular location">
    <subcellularLocation>
        <location evidence="1">Cytoplasm</location>
    </subcellularLocation>
</comment>
<dbReference type="PANTHER" id="PTHR20852">
    <property type="entry name" value="GLUTAMINE SYNTHETASE"/>
    <property type="match status" value="1"/>
</dbReference>
<dbReference type="PROSITE" id="PS51987">
    <property type="entry name" value="GS_CATALYTIC"/>
    <property type="match status" value="1"/>
</dbReference>
<dbReference type="Pfam" id="PF00120">
    <property type="entry name" value="Gln-synt_C"/>
    <property type="match status" value="1"/>
</dbReference>
<evidence type="ECO:0000256" key="7">
    <source>
        <dbReference type="ARBA" id="ARBA00022741"/>
    </source>
</evidence>
<reference evidence="15" key="1">
    <citation type="submission" date="2023-06" db="EMBL/GenBank/DDBJ databases">
        <title>Male Hemibagrus guttatus genome.</title>
        <authorList>
            <person name="Bian C."/>
        </authorList>
    </citation>
    <scope>NUCLEOTIDE SEQUENCE</scope>
    <source>
        <strain evidence="15">Male_cb2023</strain>
        <tissue evidence="15">Muscle</tissue>
    </source>
</reference>
<feature type="domain" description="Reverse transcriptase" evidence="12">
    <location>
        <begin position="148"/>
        <end position="401"/>
    </location>
</feature>
<keyword evidence="8" id="KW-0067">ATP-binding</keyword>
<feature type="domain" description="GS catalytic" evidence="14">
    <location>
        <begin position="1333"/>
        <end position="1603"/>
    </location>
</feature>
<evidence type="ECO:0000256" key="2">
    <source>
        <dbReference type="ARBA" id="ARBA00009897"/>
    </source>
</evidence>
<dbReference type="PROSITE" id="PS00181">
    <property type="entry name" value="GLNA_ATP"/>
    <property type="match status" value="1"/>
</dbReference>
<dbReference type="InterPro" id="IPR043502">
    <property type="entry name" value="DNA/RNA_pol_sf"/>
</dbReference>
<organism evidence="15 16">
    <name type="scientific">Hemibagrus guttatus</name>
    <dbReference type="NCBI Taxonomy" id="175788"/>
    <lineage>
        <taxon>Eukaryota</taxon>
        <taxon>Metazoa</taxon>
        <taxon>Chordata</taxon>
        <taxon>Craniata</taxon>
        <taxon>Vertebrata</taxon>
        <taxon>Euteleostomi</taxon>
        <taxon>Actinopterygii</taxon>
        <taxon>Neopterygii</taxon>
        <taxon>Teleostei</taxon>
        <taxon>Ostariophysi</taxon>
        <taxon>Siluriformes</taxon>
        <taxon>Bagridae</taxon>
        <taxon>Hemibagrus</taxon>
    </lineage>
</organism>
<dbReference type="InterPro" id="IPR050292">
    <property type="entry name" value="Glutamine_Synthetase"/>
</dbReference>
<dbReference type="EMBL" id="JAUCMX010000014">
    <property type="protein sequence ID" value="KAK3524134.1"/>
    <property type="molecule type" value="Genomic_DNA"/>
</dbReference>
<dbReference type="GO" id="GO:0005737">
    <property type="term" value="C:cytoplasm"/>
    <property type="evidence" value="ECO:0007669"/>
    <property type="project" value="UniProtKB-SubCell"/>
</dbReference>
<comment type="caution">
    <text evidence="15">The sequence shown here is derived from an EMBL/GenBank/DDBJ whole genome shotgun (WGS) entry which is preliminary data.</text>
</comment>
<dbReference type="PANTHER" id="PTHR20852:SF43">
    <property type="entry name" value="GLUTAMINE SYNTHETASE"/>
    <property type="match status" value="1"/>
</dbReference>
<evidence type="ECO:0000256" key="5">
    <source>
        <dbReference type="ARBA" id="ARBA00022490"/>
    </source>
</evidence>
<dbReference type="GO" id="GO:0006542">
    <property type="term" value="P:glutamine biosynthetic process"/>
    <property type="evidence" value="ECO:0007669"/>
    <property type="project" value="InterPro"/>
</dbReference>
<feature type="domain" description="Reverse transcriptase" evidence="12">
    <location>
        <begin position="932"/>
        <end position="1199"/>
    </location>
</feature>
<dbReference type="SUPFAM" id="SSF56672">
    <property type="entry name" value="DNA/RNA polymerases"/>
    <property type="match status" value="2"/>
</dbReference>
<evidence type="ECO:0000259" key="13">
    <source>
        <dbReference type="PROSITE" id="PS51986"/>
    </source>
</evidence>
<gene>
    <name evidence="15" type="ORF">QTP70_018039</name>
</gene>
<dbReference type="InterPro" id="IPR005135">
    <property type="entry name" value="Endo/exonuclease/phosphatase"/>
</dbReference>
<dbReference type="PROSITE" id="PS51986">
    <property type="entry name" value="GS_BETA_GRASP"/>
    <property type="match status" value="1"/>
</dbReference>
<evidence type="ECO:0000256" key="8">
    <source>
        <dbReference type="ARBA" id="ARBA00022840"/>
    </source>
</evidence>
<dbReference type="GO" id="GO:0016706">
    <property type="term" value="F:2-oxoglutarate-dependent dioxygenase activity"/>
    <property type="evidence" value="ECO:0007669"/>
    <property type="project" value="InterPro"/>
</dbReference>
<evidence type="ECO:0000259" key="14">
    <source>
        <dbReference type="PROSITE" id="PS51987"/>
    </source>
</evidence>